<dbReference type="PANTHER" id="PTHR33337">
    <property type="entry name" value="GFA DOMAIN-CONTAINING PROTEIN"/>
    <property type="match status" value="1"/>
</dbReference>
<dbReference type="STRING" id="282683.SAMN04488105_105268"/>
<evidence type="ECO:0000313" key="6">
    <source>
        <dbReference type="EMBL" id="SDE61220.1"/>
    </source>
</evidence>
<comment type="similarity">
    <text evidence="1">Belongs to the Gfa family.</text>
</comment>
<evidence type="ECO:0000256" key="3">
    <source>
        <dbReference type="ARBA" id="ARBA00022833"/>
    </source>
</evidence>
<feature type="domain" description="CENP-V/GFA" evidence="5">
    <location>
        <begin position="12"/>
        <end position="112"/>
    </location>
</feature>
<organism evidence="6 7">
    <name type="scientific">Salipiger thiooxidans</name>
    <dbReference type="NCBI Taxonomy" id="282683"/>
    <lineage>
        <taxon>Bacteria</taxon>
        <taxon>Pseudomonadati</taxon>
        <taxon>Pseudomonadota</taxon>
        <taxon>Alphaproteobacteria</taxon>
        <taxon>Rhodobacterales</taxon>
        <taxon>Roseobacteraceae</taxon>
        <taxon>Salipiger</taxon>
    </lineage>
</organism>
<dbReference type="GO" id="GO:0016846">
    <property type="term" value="F:carbon-sulfur lyase activity"/>
    <property type="evidence" value="ECO:0007669"/>
    <property type="project" value="InterPro"/>
</dbReference>
<name>A0A1G7EC43_9RHOB</name>
<dbReference type="PANTHER" id="PTHR33337:SF40">
    <property type="entry name" value="CENP-V_GFA DOMAIN-CONTAINING PROTEIN-RELATED"/>
    <property type="match status" value="1"/>
</dbReference>
<gene>
    <name evidence="6" type="ORF">SAMN04488105_105268</name>
</gene>
<dbReference type="Pfam" id="PF04828">
    <property type="entry name" value="GFA"/>
    <property type="match status" value="1"/>
</dbReference>
<keyword evidence="7" id="KW-1185">Reference proteome</keyword>
<keyword evidence="4" id="KW-0456">Lyase</keyword>
<dbReference type="AlphaFoldDB" id="A0A1G7EC43"/>
<evidence type="ECO:0000313" key="7">
    <source>
        <dbReference type="Proteomes" id="UP000198994"/>
    </source>
</evidence>
<dbReference type="PROSITE" id="PS51257">
    <property type="entry name" value="PROKAR_LIPOPROTEIN"/>
    <property type="match status" value="1"/>
</dbReference>
<dbReference type="Proteomes" id="UP000198994">
    <property type="component" value="Unassembled WGS sequence"/>
</dbReference>
<accession>A0A1G7EC43</accession>
<sequence length="155" mass="16753">MTRTTPTPASPAIGTCRCGALRMEITAPPLATAACHCRGCQKMSASAFSLTAMIPAQAFSVVSGELIKGGIKGPMCDHYFCPGCLTWVFTRIPGMDGFVNVRSVMFDVPAWTDPFIETMCAEKLPWASTPARHSYEGFPPPEDLEPLMREYAASL</sequence>
<protein>
    <submittedName>
        <fullName evidence="6">Uncharacterized conserved protein</fullName>
    </submittedName>
</protein>
<dbReference type="GO" id="GO:0046872">
    <property type="term" value="F:metal ion binding"/>
    <property type="evidence" value="ECO:0007669"/>
    <property type="project" value="UniProtKB-KW"/>
</dbReference>
<dbReference type="RefSeq" id="WP_089958295.1">
    <property type="nucleotide sequence ID" value="NZ_FNAV01000005.1"/>
</dbReference>
<dbReference type="InterPro" id="IPR006913">
    <property type="entry name" value="CENP-V/GFA"/>
</dbReference>
<dbReference type="PROSITE" id="PS51891">
    <property type="entry name" value="CENP_V_GFA"/>
    <property type="match status" value="1"/>
</dbReference>
<evidence type="ECO:0000256" key="2">
    <source>
        <dbReference type="ARBA" id="ARBA00022723"/>
    </source>
</evidence>
<dbReference type="SUPFAM" id="SSF51316">
    <property type="entry name" value="Mss4-like"/>
    <property type="match status" value="1"/>
</dbReference>
<proteinExistence type="inferred from homology"/>
<evidence type="ECO:0000259" key="5">
    <source>
        <dbReference type="PROSITE" id="PS51891"/>
    </source>
</evidence>
<dbReference type="EMBL" id="FNAV01000005">
    <property type="protein sequence ID" value="SDE61220.1"/>
    <property type="molecule type" value="Genomic_DNA"/>
</dbReference>
<dbReference type="InterPro" id="IPR011057">
    <property type="entry name" value="Mss4-like_sf"/>
</dbReference>
<keyword evidence="3" id="KW-0862">Zinc</keyword>
<evidence type="ECO:0000256" key="4">
    <source>
        <dbReference type="ARBA" id="ARBA00023239"/>
    </source>
</evidence>
<evidence type="ECO:0000256" key="1">
    <source>
        <dbReference type="ARBA" id="ARBA00005495"/>
    </source>
</evidence>
<keyword evidence="2" id="KW-0479">Metal-binding</keyword>
<reference evidence="7" key="1">
    <citation type="submission" date="2016-10" db="EMBL/GenBank/DDBJ databases">
        <authorList>
            <person name="Varghese N."/>
            <person name="Submissions S."/>
        </authorList>
    </citation>
    <scope>NUCLEOTIDE SEQUENCE [LARGE SCALE GENOMIC DNA]</scope>
    <source>
        <strain evidence="7">DSM 10146</strain>
    </source>
</reference>
<dbReference type="OrthoDB" id="9807246at2"/>
<dbReference type="Gene3D" id="3.90.1590.10">
    <property type="entry name" value="glutathione-dependent formaldehyde- activating enzyme (gfa)"/>
    <property type="match status" value="1"/>
</dbReference>